<feature type="region of interest" description="Disordered" evidence="1">
    <location>
        <begin position="1"/>
        <end position="38"/>
    </location>
</feature>
<proteinExistence type="predicted"/>
<name>A0A100XBS3_MYCTH</name>
<reference evidence="3" key="2">
    <citation type="submission" date="2016-02" db="EMBL/GenBank/DDBJ databases">
        <title>Draft genome sequence of five rapidly growing Mycobacterium species.</title>
        <authorList>
            <person name="Katahira K."/>
            <person name="Gotou Y."/>
            <person name="Iida K."/>
            <person name="Ogura Y."/>
            <person name="Hayashi T."/>
        </authorList>
    </citation>
    <scope>NUCLEOTIDE SEQUENCE [LARGE SCALE GENOMIC DNA]</scope>
    <source>
        <strain evidence="3">JCM6362</strain>
    </source>
</reference>
<feature type="compositionally biased region" description="Pro residues" evidence="1">
    <location>
        <begin position="18"/>
        <end position="29"/>
    </location>
</feature>
<evidence type="ECO:0000256" key="1">
    <source>
        <dbReference type="SAM" id="MobiDB-lite"/>
    </source>
</evidence>
<sequence>MPPPGRSDPSAQATLSRPPAPGAHPPSDPPESGAADTFSRFQSRTGNTACEIGEDVVVRGFCEVRQNSYKSQVQPDCQPGSVTGFFLHEGRAVTANCFPDSGFPGVLPVQVMDNR</sequence>
<accession>A0A100XBS3</accession>
<gene>
    <name evidence="2" type="ORF">RMCT_0653</name>
</gene>
<organism evidence="2 3">
    <name type="scientific">Mycolicibacterium thermoresistibile</name>
    <name type="common">Mycobacterium thermoresistibile</name>
    <dbReference type="NCBI Taxonomy" id="1797"/>
    <lineage>
        <taxon>Bacteria</taxon>
        <taxon>Bacillati</taxon>
        <taxon>Actinomycetota</taxon>
        <taxon>Actinomycetes</taxon>
        <taxon>Mycobacteriales</taxon>
        <taxon>Mycobacteriaceae</taxon>
        <taxon>Mycolicibacterium</taxon>
    </lineage>
</organism>
<reference evidence="2 3" key="1">
    <citation type="journal article" date="2016" name="Genome Announc.">
        <title>Draft Genome Sequences of Five Rapidly Growing Mycobacterium Species, M. thermoresistibile, M. fortuitum subsp. acetamidolyticum, M. canariasense, M. brisbanense, and M. novocastrense.</title>
        <authorList>
            <person name="Katahira K."/>
            <person name="Ogura Y."/>
            <person name="Gotoh Y."/>
            <person name="Hayashi T."/>
        </authorList>
    </citation>
    <scope>NUCLEOTIDE SEQUENCE [LARGE SCALE GENOMIC DNA]</scope>
    <source>
        <strain evidence="2 3">JCM6362</strain>
    </source>
</reference>
<evidence type="ECO:0000313" key="3">
    <source>
        <dbReference type="Proteomes" id="UP000069654"/>
    </source>
</evidence>
<dbReference type="Proteomes" id="UP000069654">
    <property type="component" value="Unassembled WGS sequence"/>
</dbReference>
<protein>
    <submittedName>
        <fullName evidence="2">Uncharacterized protein</fullName>
    </submittedName>
</protein>
<dbReference type="STRING" id="1797.RMCT_0653"/>
<evidence type="ECO:0000313" key="2">
    <source>
        <dbReference type="EMBL" id="GAT13682.1"/>
    </source>
</evidence>
<dbReference type="AlphaFoldDB" id="A0A100XBS3"/>
<dbReference type="EMBL" id="BCTB01000004">
    <property type="protein sequence ID" value="GAT13682.1"/>
    <property type="molecule type" value="Genomic_DNA"/>
</dbReference>
<comment type="caution">
    <text evidence="2">The sequence shown here is derived from an EMBL/GenBank/DDBJ whole genome shotgun (WGS) entry which is preliminary data.</text>
</comment>